<dbReference type="EMBL" id="CAEZUA010000042">
    <property type="protein sequence ID" value="CAB4589338.1"/>
    <property type="molecule type" value="Genomic_DNA"/>
</dbReference>
<dbReference type="PANTHER" id="PTHR10695:SF46">
    <property type="entry name" value="BIFUNCTIONAL COENZYME A SYNTHASE-RELATED"/>
    <property type="match status" value="1"/>
</dbReference>
<dbReference type="PANTHER" id="PTHR10695">
    <property type="entry name" value="DEPHOSPHO-COA KINASE-RELATED"/>
    <property type="match status" value="1"/>
</dbReference>
<sequence length="200" mass="21912">MLVVALTGGIGSGKSLAAGFFADLGARVVDADQLARSAIERGSKGFDAVVAEFGDRILLNGDIDRRALGEIVFQDAEAKRKLEAIIHPIVRAQFAELVSGLRAQEILIYEIPLLVETGAHDRFDAVITIESDLTLRQSRLRERGLMNSEISSRMASQASADERIAMADFVLENNASPDHLLRQVENLWETVLPTLERKNS</sequence>
<dbReference type="InterPro" id="IPR001977">
    <property type="entry name" value="Depp_CoAkinase"/>
</dbReference>
<protein>
    <submittedName>
        <fullName evidence="3">Unannotated protein</fullName>
    </submittedName>
</protein>
<dbReference type="SUPFAM" id="SSF52540">
    <property type="entry name" value="P-loop containing nucleoside triphosphate hydrolases"/>
    <property type="match status" value="1"/>
</dbReference>
<dbReference type="NCBIfam" id="TIGR00152">
    <property type="entry name" value="dephospho-CoA kinase"/>
    <property type="match status" value="1"/>
</dbReference>
<proteinExistence type="inferred from homology"/>
<dbReference type="GO" id="GO:0015937">
    <property type="term" value="P:coenzyme A biosynthetic process"/>
    <property type="evidence" value="ECO:0007669"/>
    <property type="project" value="InterPro"/>
</dbReference>
<dbReference type="GO" id="GO:0005524">
    <property type="term" value="F:ATP binding"/>
    <property type="evidence" value="ECO:0007669"/>
    <property type="project" value="UniProtKB-KW"/>
</dbReference>
<dbReference type="GO" id="GO:0004140">
    <property type="term" value="F:dephospho-CoA kinase activity"/>
    <property type="evidence" value="ECO:0007669"/>
    <property type="project" value="InterPro"/>
</dbReference>
<dbReference type="AlphaFoldDB" id="A0A6J6FXL4"/>
<gene>
    <name evidence="3" type="ORF">UFOPK1773_00736</name>
</gene>
<dbReference type="Pfam" id="PF01121">
    <property type="entry name" value="CoaE"/>
    <property type="match status" value="1"/>
</dbReference>
<evidence type="ECO:0000313" key="3">
    <source>
        <dbReference type="EMBL" id="CAB4589338.1"/>
    </source>
</evidence>
<organism evidence="3">
    <name type="scientific">freshwater metagenome</name>
    <dbReference type="NCBI Taxonomy" id="449393"/>
    <lineage>
        <taxon>unclassified sequences</taxon>
        <taxon>metagenomes</taxon>
        <taxon>ecological metagenomes</taxon>
    </lineage>
</organism>
<dbReference type="HAMAP" id="MF_00376">
    <property type="entry name" value="Dephospho_CoA_kinase"/>
    <property type="match status" value="1"/>
</dbReference>
<evidence type="ECO:0000256" key="1">
    <source>
        <dbReference type="ARBA" id="ARBA00022741"/>
    </source>
</evidence>
<dbReference type="InterPro" id="IPR027417">
    <property type="entry name" value="P-loop_NTPase"/>
</dbReference>
<keyword evidence="2" id="KW-0067">ATP-binding</keyword>
<dbReference type="CDD" id="cd02022">
    <property type="entry name" value="DPCK"/>
    <property type="match status" value="1"/>
</dbReference>
<dbReference type="Gene3D" id="3.40.50.300">
    <property type="entry name" value="P-loop containing nucleotide triphosphate hydrolases"/>
    <property type="match status" value="1"/>
</dbReference>
<name>A0A6J6FXL4_9ZZZZ</name>
<dbReference type="PROSITE" id="PS51219">
    <property type="entry name" value="DPCK"/>
    <property type="match status" value="1"/>
</dbReference>
<accession>A0A6J6FXL4</accession>
<reference evidence="3" key="1">
    <citation type="submission" date="2020-05" db="EMBL/GenBank/DDBJ databases">
        <authorList>
            <person name="Chiriac C."/>
            <person name="Salcher M."/>
            <person name="Ghai R."/>
            <person name="Kavagutti S V."/>
        </authorList>
    </citation>
    <scope>NUCLEOTIDE SEQUENCE</scope>
</reference>
<evidence type="ECO:0000256" key="2">
    <source>
        <dbReference type="ARBA" id="ARBA00022840"/>
    </source>
</evidence>
<keyword evidence="1" id="KW-0547">Nucleotide-binding</keyword>